<sequence length="66" mass="7665">MAEDSYMDDKILTTDEAIQFTRMGKQSFQKYYRGLGLKLESNSVTYRKSDLLARWGELKDGDHGRV</sequence>
<dbReference type="RefSeq" id="WP_129237674.1">
    <property type="nucleotide sequence ID" value="NZ_CP035464.1"/>
</dbReference>
<evidence type="ECO:0000313" key="1">
    <source>
        <dbReference type="EMBL" id="QAY33152.1"/>
    </source>
</evidence>
<dbReference type="Proteomes" id="UP000293589">
    <property type="component" value="Chromosome"/>
</dbReference>
<organism evidence="1 2">
    <name type="scientific">Bifidobacterium pullorum subsp. gallinarum</name>
    <dbReference type="NCBI Taxonomy" id="78344"/>
    <lineage>
        <taxon>Bacteria</taxon>
        <taxon>Bacillati</taxon>
        <taxon>Actinomycetota</taxon>
        <taxon>Actinomycetes</taxon>
        <taxon>Bifidobacteriales</taxon>
        <taxon>Bifidobacteriaceae</taxon>
        <taxon>Bifidobacterium</taxon>
    </lineage>
</organism>
<protein>
    <submittedName>
        <fullName evidence="1">Uncharacterized protein</fullName>
    </submittedName>
</protein>
<dbReference type="EMBL" id="CP035464">
    <property type="protein sequence ID" value="QAY33152.1"/>
    <property type="molecule type" value="Genomic_DNA"/>
</dbReference>
<dbReference type="AlphaFoldDB" id="A0A4V0YB63"/>
<gene>
    <name evidence="1" type="ORF">ESN35_06835</name>
</gene>
<accession>A0A4V0YB63</accession>
<reference evidence="1 2" key="1">
    <citation type="submission" date="2019-01" db="EMBL/GenBank/DDBJ databases">
        <title>Complete genome sequence of Bifidobacterium gallinarum CACC 514.</title>
        <authorList>
            <person name="Jung M."/>
        </authorList>
    </citation>
    <scope>NUCLEOTIDE SEQUENCE [LARGE SCALE GENOMIC DNA]</scope>
    <source>
        <strain evidence="1 2">CACC 514</strain>
    </source>
</reference>
<proteinExistence type="predicted"/>
<evidence type="ECO:0000313" key="2">
    <source>
        <dbReference type="Proteomes" id="UP000293589"/>
    </source>
</evidence>
<dbReference type="KEGG" id="bgx:ESN35_06835"/>
<name>A0A4V0YB63_9BIFI</name>